<protein>
    <submittedName>
        <fullName evidence="1">Uncharacterized protein</fullName>
    </submittedName>
</protein>
<proteinExistence type="predicted"/>
<evidence type="ECO:0000313" key="1">
    <source>
        <dbReference type="EMBL" id="RQT26012.1"/>
    </source>
</evidence>
<sequence>MPNWGYIWEFIGDDGKPVHTTQLLTEREVVDWHGYGRKGFRRLEKTRRDRDAIDRANAARQNKKLPVMDAVTHRQLRELWRRYRGNTDIERLIVELIRTRRSIREMEGLREIVQACWNEVSNGSHLVALHKLRCLLQDEARRGEE</sequence>
<dbReference type="EMBL" id="QTQX01000013">
    <property type="protein sequence ID" value="RQT26012.1"/>
    <property type="molecule type" value="Genomic_DNA"/>
</dbReference>
<accession>A0A3N8QQD8</accession>
<name>A0A3N8QQD8_9BURK</name>
<dbReference type="AlphaFoldDB" id="A0A3N8QQD8"/>
<evidence type="ECO:0000313" key="2">
    <source>
        <dbReference type="Proteomes" id="UP000269271"/>
    </source>
</evidence>
<gene>
    <name evidence="1" type="ORF">DF037_20190</name>
</gene>
<dbReference type="Proteomes" id="UP000269271">
    <property type="component" value="Unassembled WGS sequence"/>
</dbReference>
<comment type="caution">
    <text evidence="1">The sequence shown here is derived from an EMBL/GenBank/DDBJ whole genome shotgun (WGS) entry which is preliminary data.</text>
</comment>
<organism evidence="1 2">
    <name type="scientific">Burkholderia contaminans</name>
    <dbReference type="NCBI Taxonomy" id="488447"/>
    <lineage>
        <taxon>Bacteria</taxon>
        <taxon>Pseudomonadati</taxon>
        <taxon>Pseudomonadota</taxon>
        <taxon>Betaproteobacteria</taxon>
        <taxon>Burkholderiales</taxon>
        <taxon>Burkholderiaceae</taxon>
        <taxon>Burkholderia</taxon>
        <taxon>Burkholderia cepacia complex</taxon>
    </lineage>
</organism>
<reference evidence="1 2" key="1">
    <citation type="submission" date="2018-08" db="EMBL/GenBank/DDBJ databases">
        <title>Comparative analysis of Burkholderia isolates from Puerto Rico.</title>
        <authorList>
            <person name="Hall C."/>
            <person name="Sahl J."/>
            <person name="Wagner D."/>
        </authorList>
    </citation>
    <scope>NUCLEOTIDE SEQUENCE [LARGE SCALE GENOMIC DNA]</scope>
    <source>
        <strain evidence="1 2">Bp9001</strain>
    </source>
</reference>